<accession>A0A2P2PU46</accession>
<sequence length="33" mass="3854">MMFTNSYWCELFPDNTGLVSLYHPWGCDMAVQP</sequence>
<reference evidence="1" key="1">
    <citation type="submission" date="2018-02" db="EMBL/GenBank/DDBJ databases">
        <title>Rhizophora mucronata_Transcriptome.</title>
        <authorList>
            <person name="Meera S.P."/>
            <person name="Sreeshan A."/>
            <person name="Augustine A."/>
        </authorList>
    </citation>
    <scope>NUCLEOTIDE SEQUENCE</scope>
    <source>
        <tissue evidence="1">Leaf</tissue>
    </source>
</reference>
<name>A0A2P2PU46_RHIMU</name>
<dbReference type="EMBL" id="GGEC01077792">
    <property type="protein sequence ID" value="MBX58276.1"/>
    <property type="molecule type" value="Transcribed_RNA"/>
</dbReference>
<proteinExistence type="predicted"/>
<evidence type="ECO:0000313" key="1">
    <source>
        <dbReference type="EMBL" id="MBX58276.1"/>
    </source>
</evidence>
<organism evidence="1">
    <name type="scientific">Rhizophora mucronata</name>
    <name type="common">Asiatic mangrove</name>
    <dbReference type="NCBI Taxonomy" id="61149"/>
    <lineage>
        <taxon>Eukaryota</taxon>
        <taxon>Viridiplantae</taxon>
        <taxon>Streptophyta</taxon>
        <taxon>Embryophyta</taxon>
        <taxon>Tracheophyta</taxon>
        <taxon>Spermatophyta</taxon>
        <taxon>Magnoliopsida</taxon>
        <taxon>eudicotyledons</taxon>
        <taxon>Gunneridae</taxon>
        <taxon>Pentapetalae</taxon>
        <taxon>rosids</taxon>
        <taxon>fabids</taxon>
        <taxon>Malpighiales</taxon>
        <taxon>Rhizophoraceae</taxon>
        <taxon>Rhizophora</taxon>
    </lineage>
</organism>
<protein>
    <submittedName>
        <fullName evidence="1">Uncharacterized protein</fullName>
    </submittedName>
</protein>
<dbReference type="AlphaFoldDB" id="A0A2P2PU46"/>